<accession>A0A0A8ZFZ4</accession>
<evidence type="ECO:0000313" key="2">
    <source>
        <dbReference type="EMBL" id="JAD35625.1"/>
    </source>
</evidence>
<dbReference type="AlphaFoldDB" id="A0A0A8ZFZ4"/>
<feature type="region of interest" description="Disordered" evidence="1">
    <location>
        <begin position="76"/>
        <end position="98"/>
    </location>
</feature>
<name>A0A0A8ZFZ4_ARUDO</name>
<proteinExistence type="predicted"/>
<dbReference type="EMBL" id="GBRH01262270">
    <property type="protein sequence ID" value="JAD35625.1"/>
    <property type="molecule type" value="Transcribed_RNA"/>
</dbReference>
<feature type="region of interest" description="Disordered" evidence="1">
    <location>
        <begin position="1"/>
        <end position="61"/>
    </location>
</feature>
<organism evidence="2">
    <name type="scientific">Arundo donax</name>
    <name type="common">Giant reed</name>
    <name type="synonym">Donax arundinaceus</name>
    <dbReference type="NCBI Taxonomy" id="35708"/>
    <lineage>
        <taxon>Eukaryota</taxon>
        <taxon>Viridiplantae</taxon>
        <taxon>Streptophyta</taxon>
        <taxon>Embryophyta</taxon>
        <taxon>Tracheophyta</taxon>
        <taxon>Spermatophyta</taxon>
        <taxon>Magnoliopsida</taxon>
        <taxon>Liliopsida</taxon>
        <taxon>Poales</taxon>
        <taxon>Poaceae</taxon>
        <taxon>PACMAD clade</taxon>
        <taxon>Arundinoideae</taxon>
        <taxon>Arundineae</taxon>
        <taxon>Arundo</taxon>
    </lineage>
</organism>
<protein>
    <submittedName>
        <fullName evidence="2">Uncharacterized protein</fullName>
    </submittedName>
</protein>
<reference evidence="2" key="1">
    <citation type="submission" date="2014-09" db="EMBL/GenBank/DDBJ databases">
        <authorList>
            <person name="Magalhaes I.L.F."/>
            <person name="Oliveira U."/>
            <person name="Santos F.R."/>
            <person name="Vidigal T.H.D.A."/>
            <person name="Brescovit A.D."/>
            <person name="Santos A.J."/>
        </authorList>
    </citation>
    <scope>NUCLEOTIDE SEQUENCE</scope>
    <source>
        <tissue evidence="2">Shoot tissue taken approximately 20 cm above the soil surface</tissue>
    </source>
</reference>
<sequence length="114" mass="12195">MPTSLNAAMAPSSLPPLTISSSPHRSCHCRSCQAQPPPFSPCSDHPRTPPGLTAPSPHPAPETAAVMYEIEAAPVAEETPEDPTAVQETTNPDINQGEMHPQFCDCCGTFQWEE</sequence>
<feature type="compositionally biased region" description="Low complexity" evidence="1">
    <location>
        <begin position="11"/>
        <end position="24"/>
    </location>
</feature>
<reference evidence="2" key="2">
    <citation type="journal article" date="2015" name="Data Brief">
        <title>Shoot transcriptome of the giant reed, Arundo donax.</title>
        <authorList>
            <person name="Barrero R.A."/>
            <person name="Guerrero F.D."/>
            <person name="Moolhuijzen P."/>
            <person name="Goolsby J.A."/>
            <person name="Tidwell J."/>
            <person name="Bellgard S.E."/>
            <person name="Bellgard M.I."/>
        </authorList>
    </citation>
    <scope>NUCLEOTIDE SEQUENCE</scope>
    <source>
        <tissue evidence="2">Shoot tissue taken approximately 20 cm above the soil surface</tissue>
    </source>
</reference>
<evidence type="ECO:0000256" key="1">
    <source>
        <dbReference type="SAM" id="MobiDB-lite"/>
    </source>
</evidence>